<evidence type="ECO:0000256" key="5">
    <source>
        <dbReference type="ARBA" id="ARBA00023125"/>
    </source>
</evidence>
<dbReference type="OrthoDB" id="2399539at2759"/>
<evidence type="ECO:0000256" key="7">
    <source>
        <dbReference type="ARBA" id="ARBA00023242"/>
    </source>
</evidence>
<dbReference type="GO" id="GO:0008270">
    <property type="term" value="F:zinc ion binding"/>
    <property type="evidence" value="ECO:0007669"/>
    <property type="project" value="InterPro"/>
</dbReference>
<feature type="compositionally biased region" description="Acidic residues" evidence="8">
    <location>
        <begin position="134"/>
        <end position="144"/>
    </location>
</feature>
<keyword evidence="3" id="KW-0862">Zinc</keyword>
<evidence type="ECO:0000313" key="11">
    <source>
        <dbReference type="Proteomes" id="UP000054544"/>
    </source>
</evidence>
<reference evidence="11" key="1">
    <citation type="journal article" date="2014" name="BMC Genomics">
        <title>The genome sequence of the biocontrol fungus Metarhizium anisopliae and comparative genomics of Metarhizium species.</title>
        <authorList>
            <person name="Pattemore J.A."/>
            <person name="Hane J.K."/>
            <person name="Williams A.H."/>
            <person name="Wilson B.A."/>
            <person name="Stodart B.J."/>
            <person name="Ash G.J."/>
        </authorList>
    </citation>
    <scope>NUCLEOTIDE SEQUENCE [LARGE SCALE GENOMIC DNA]</scope>
    <source>
        <strain evidence="11">BRIP 53293</strain>
    </source>
</reference>
<evidence type="ECO:0000256" key="2">
    <source>
        <dbReference type="ARBA" id="ARBA00022723"/>
    </source>
</evidence>
<dbReference type="Proteomes" id="UP000054544">
    <property type="component" value="Unassembled WGS sequence"/>
</dbReference>
<proteinExistence type="predicted"/>
<dbReference type="InterPro" id="IPR007219">
    <property type="entry name" value="XnlR_reg_dom"/>
</dbReference>
<evidence type="ECO:0000256" key="6">
    <source>
        <dbReference type="ARBA" id="ARBA00023163"/>
    </source>
</evidence>
<dbReference type="GO" id="GO:0043565">
    <property type="term" value="F:sequence-specific DNA binding"/>
    <property type="evidence" value="ECO:0007669"/>
    <property type="project" value="TreeGrafter"/>
</dbReference>
<dbReference type="CDD" id="cd14723">
    <property type="entry name" value="ZIP_Ppr1"/>
    <property type="match status" value="1"/>
</dbReference>
<keyword evidence="7" id="KW-0539">Nucleus</keyword>
<feature type="domain" description="Xylanolytic transcriptional activator regulatory" evidence="9">
    <location>
        <begin position="442"/>
        <end position="542"/>
    </location>
</feature>
<name>A0A0D9NSZ9_METAN</name>
<sequence length="932" mass="102937">MTSFQGHPVRFELGDLRSAATLPHKFHVSGPLSYLDARPLVHVLAKERSWVRQKHLHLASTLITRAKTDISVVRSGIQPASSPNITAPRAPPIWHKTELLARRRRASHAYTMTSSRGADSSGSPCSRKRPREDSPDECLPDDDARDGNDTSQSVADGRLGSVAGQSTNFRNLPRSYVFYLENRVERLEKLLVSHGIAFPPADDLDMSSRGEANGDEPGASSPGRPAIQDSLDFFLGNRRKSFSSSDNKGNSPKAMGRDSMGSALLNPQTAATFMAVALHTTQTSTLDNEKMLKYHMEDPQGFEATRCAMPDKTLALKLVRAYFHRANPQMPILERACFTKIFDKAYSGQGSGLRPREQYLLNMVFAIGCSHGFINEQDKDKAIGAPCVGSNTSKASLSPEEYYSRACMYFDQCIVREKSLEVLQAVLLLASFSLLRPVLPGAWYITGIAMRMAIDLGLHCDTDDDAPDRVPHPMAHSRPNVANGDECAETDETAPTDIREVRRRLWWCTYSLDRLVSISAGRPFGISDNDVCTPLPSLDEDDRLKDGQSTTSAESHDLPQSYKYLTHHFIKLRLLQSDIYATGRTCKGHASKIAIRQEETASASPLEADSDPESKWQWLEGMEKRALEWKASAPTTHVTGVLFPKAIFEFYYWQTIVLLYQRDAKIPALMQEVQSVLEQLHASAAPASEADVFTTRRYIKMAQAGQRVLRMYRQRHLAGCIKYTYSSALYLFSVAISYLHAVAQSSAVRARSIFADMADTCPDATMWTEALERTAKATTRITRLYDDLGQPSRPTDWDDDGGGVLSDHGVTSVASDAHVGGREDGAHAWQTLGGYEDSRPRGSPIHWDFTDETTSFRLGGDDAVSALDMAVPPFGSLPAQALADMESRRGDIESGDLFDLETIWQLDNLATEAPHMCRVLNVGASAVETGQG</sequence>
<keyword evidence="5" id="KW-0238">DNA-binding</keyword>
<organism evidence="10 11">
    <name type="scientific">Metarhizium anisopliae BRIP 53293</name>
    <dbReference type="NCBI Taxonomy" id="1291518"/>
    <lineage>
        <taxon>Eukaryota</taxon>
        <taxon>Fungi</taxon>
        <taxon>Dikarya</taxon>
        <taxon>Ascomycota</taxon>
        <taxon>Pezizomycotina</taxon>
        <taxon>Sordariomycetes</taxon>
        <taxon>Hypocreomycetidae</taxon>
        <taxon>Hypocreales</taxon>
        <taxon>Clavicipitaceae</taxon>
        <taxon>Metarhizium</taxon>
    </lineage>
</organism>
<feature type="region of interest" description="Disordered" evidence="8">
    <location>
        <begin position="198"/>
        <end position="261"/>
    </location>
</feature>
<dbReference type="Pfam" id="PF04082">
    <property type="entry name" value="Fungal_trans"/>
    <property type="match status" value="1"/>
</dbReference>
<dbReference type="AlphaFoldDB" id="A0A0D9NSZ9"/>
<evidence type="ECO:0000256" key="8">
    <source>
        <dbReference type="SAM" id="MobiDB-lite"/>
    </source>
</evidence>
<evidence type="ECO:0000256" key="4">
    <source>
        <dbReference type="ARBA" id="ARBA00023015"/>
    </source>
</evidence>
<dbReference type="GO" id="GO:0005634">
    <property type="term" value="C:nucleus"/>
    <property type="evidence" value="ECO:0007669"/>
    <property type="project" value="UniProtKB-SubCell"/>
</dbReference>
<accession>A0A0D9NSZ9</accession>
<feature type="region of interest" description="Disordered" evidence="8">
    <location>
        <begin position="105"/>
        <end position="166"/>
    </location>
</feature>
<dbReference type="EMBL" id="KE384739">
    <property type="protein sequence ID" value="KJK77167.1"/>
    <property type="molecule type" value="Genomic_DNA"/>
</dbReference>
<feature type="region of interest" description="Disordered" evidence="8">
    <location>
        <begin position="537"/>
        <end position="556"/>
    </location>
</feature>
<keyword evidence="11" id="KW-1185">Reference proteome</keyword>
<evidence type="ECO:0000256" key="1">
    <source>
        <dbReference type="ARBA" id="ARBA00004123"/>
    </source>
</evidence>
<dbReference type="GO" id="GO:0000981">
    <property type="term" value="F:DNA-binding transcription factor activity, RNA polymerase II-specific"/>
    <property type="evidence" value="ECO:0007669"/>
    <property type="project" value="TreeGrafter"/>
</dbReference>
<dbReference type="InterPro" id="IPR052202">
    <property type="entry name" value="Yeast_MetPath_Reg"/>
</dbReference>
<dbReference type="PANTHER" id="PTHR47782:SF1">
    <property type="entry name" value="PYRIMIDINE PATHWAY REGULATORY PROTEIN 1"/>
    <property type="match status" value="1"/>
</dbReference>
<dbReference type="SMART" id="SM00906">
    <property type="entry name" value="Fungal_trans"/>
    <property type="match status" value="1"/>
</dbReference>
<dbReference type="PANTHER" id="PTHR47782">
    <property type="entry name" value="ZN(II)2CYS6 TRANSCRIPTION FACTOR (EUROFUNG)-RELATED"/>
    <property type="match status" value="1"/>
</dbReference>
<dbReference type="GO" id="GO:0006351">
    <property type="term" value="P:DNA-templated transcription"/>
    <property type="evidence" value="ECO:0007669"/>
    <property type="project" value="InterPro"/>
</dbReference>
<keyword evidence="4" id="KW-0805">Transcription regulation</keyword>
<dbReference type="STRING" id="1291518.A0A0D9NSZ9"/>
<evidence type="ECO:0000313" key="10">
    <source>
        <dbReference type="EMBL" id="KJK77167.1"/>
    </source>
</evidence>
<feature type="compositionally biased region" description="Polar residues" evidence="8">
    <location>
        <begin position="110"/>
        <end position="124"/>
    </location>
</feature>
<keyword evidence="2" id="KW-0479">Metal-binding</keyword>
<keyword evidence="6" id="KW-0804">Transcription</keyword>
<evidence type="ECO:0000259" key="9">
    <source>
        <dbReference type="SMART" id="SM00906"/>
    </source>
</evidence>
<dbReference type="CDD" id="cd12148">
    <property type="entry name" value="fungal_TF_MHR"/>
    <property type="match status" value="1"/>
</dbReference>
<protein>
    <recommendedName>
        <fullName evidence="9">Xylanolytic transcriptional activator regulatory domain-containing protein</fullName>
    </recommendedName>
</protein>
<comment type="subcellular location">
    <subcellularLocation>
        <location evidence="1">Nucleus</location>
    </subcellularLocation>
</comment>
<gene>
    <name evidence="10" type="ORF">H634G_07474</name>
</gene>
<evidence type="ECO:0000256" key="3">
    <source>
        <dbReference type="ARBA" id="ARBA00022833"/>
    </source>
</evidence>
<dbReference type="GO" id="GO:0045944">
    <property type="term" value="P:positive regulation of transcription by RNA polymerase II"/>
    <property type="evidence" value="ECO:0007669"/>
    <property type="project" value="TreeGrafter"/>
</dbReference>